<keyword evidence="1" id="KW-0732">Signal</keyword>
<feature type="signal peptide" evidence="1">
    <location>
        <begin position="1"/>
        <end position="17"/>
    </location>
</feature>
<dbReference type="InterPro" id="IPR052338">
    <property type="entry name" value="Transposase_5"/>
</dbReference>
<dbReference type="GO" id="GO:0003676">
    <property type="term" value="F:nucleic acid binding"/>
    <property type="evidence" value="ECO:0007669"/>
    <property type="project" value="InterPro"/>
</dbReference>
<accession>A0A8H7QG67</accession>
<evidence type="ECO:0000256" key="1">
    <source>
        <dbReference type="SAM" id="SignalP"/>
    </source>
</evidence>
<dbReference type="Proteomes" id="UP000603453">
    <property type="component" value="Unassembled WGS sequence"/>
</dbReference>
<evidence type="ECO:0000313" key="3">
    <source>
        <dbReference type="Proteomes" id="UP000603453"/>
    </source>
</evidence>
<evidence type="ECO:0000313" key="2">
    <source>
        <dbReference type="EMBL" id="KAG2192077.1"/>
    </source>
</evidence>
<dbReference type="PANTHER" id="PTHR23022">
    <property type="entry name" value="TRANSPOSABLE ELEMENT-RELATED"/>
    <property type="match status" value="1"/>
</dbReference>
<organism evidence="2 3">
    <name type="scientific">Mucor saturninus</name>
    <dbReference type="NCBI Taxonomy" id="64648"/>
    <lineage>
        <taxon>Eukaryota</taxon>
        <taxon>Fungi</taxon>
        <taxon>Fungi incertae sedis</taxon>
        <taxon>Mucoromycota</taxon>
        <taxon>Mucoromycotina</taxon>
        <taxon>Mucoromycetes</taxon>
        <taxon>Mucorales</taxon>
        <taxon>Mucorineae</taxon>
        <taxon>Mucoraceae</taxon>
        <taxon>Mucor</taxon>
    </lineage>
</organism>
<sequence length="287" mass="32844">MLLIGLLTLEVWHVSHNLACHLALSKKEVEFNIPVEYGRLVGSWEWGGSFAEIGRQFGIPKETVRDAINRYIKTNSPLPSMKKGAQKKISIEQETHLRLTIHRNPVNNYTDNWKAAVTSVLEVSLATYRKCIKEMGFQQCKSTDVPLLTDVQKKKRLLWCKDKVNWSSEQWESVIWSDESMFRLGRGAAGVTVIRKPGEGLQERYRVGTLKFGNGSLMMWNCFHAKSLGPLVLLRGIIDQDKYITMLSNYAIPWIKSQCYIYNRDFIYQEDGAPVGKNRLKNSAAMK</sequence>
<reference evidence="2" key="1">
    <citation type="submission" date="2020-12" db="EMBL/GenBank/DDBJ databases">
        <title>Metabolic potential, ecology and presence of endohyphal bacteria is reflected in genomic diversity of Mucoromycotina.</title>
        <authorList>
            <person name="Muszewska A."/>
            <person name="Okrasinska A."/>
            <person name="Steczkiewicz K."/>
            <person name="Drgas O."/>
            <person name="Orlowska M."/>
            <person name="Perlinska-Lenart U."/>
            <person name="Aleksandrzak-Piekarczyk T."/>
            <person name="Szatraj K."/>
            <person name="Zielenkiewicz U."/>
            <person name="Pilsyk S."/>
            <person name="Malc E."/>
            <person name="Mieczkowski P."/>
            <person name="Kruszewska J.S."/>
            <person name="Biernat P."/>
            <person name="Pawlowska J."/>
        </authorList>
    </citation>
    <scope>NUCLEOTIDE SEQUENCE</scope>
    <source>
        <strain evidence="2">WA0000017839</strain>
    </source>
</reference>
<name>A0A8H7QG67_9FUNG</name>
<proteinExistence type="predicted"/>
<dbReference type="EMBL" id="JAEPRD010000318">
    <property type="protein sequence ID" value="KAG2192077.1"/>
    <property type="molecule type" value="Genomic_DNA"/>
</dbReference>
<comment type="caution">
    <text evidence="2">The sequence shown here is derived from an EMBL/GenBank/DDBJ whole genome shotgun (WGS) entry which is preliminary data.</text>
</comment>
<gene>
    <name evidence="2" type="ORF">INT47_010123</name>
</gene>
<dbReference type="InterPro" id="IPR009057">
    <property type="entry name" value="Homeodomain-like_sf"/>
</dbReference>
<dbReference type="AlphaFoldDB" id="A0A8H7QG67"/>
<dbReference type="InterPro" id="IPR036397">
    <property type="entry name" value="RNaseH_sf"/>
</dbReference>
<protein>
    <recommendedName>
        <fullName evidence="4">Transposase</fullName>
    </recommendedName>
</protein>
<dbReference type="SUPFAM" id="SSF46689">
    <property type="entry name" value="Homeodomain-like"/>
    <property type="match status" value="1"/>
</dbReference>
<dbReference type="OrthoDB" id="4843387at2759"/>
<keyword evidence="3" id="KW-1185">Reference proteome</keyword>
<feature type="chain" id="PRO_5034432007" description="Transposase" evidence="1">
    <location>
        <begin position="18"/>
        <end position="287"/>
    </location>
</feature>
<evidence type="ECO:0008006" key="4">
    <source>
        <dbReference type="Google" id="ProtNLM"/>
    </source>
</evidence>
<dbReference type="Gene3D" id="3.30.420.10">
    <property type="entry name" value="Ribonuclease H-like superfamily/Ribonuclease H"/>
    <property type="match status" value="1"/>
</dbReference>
<dbReference type="PANTHER" id="PTHR23022:SF135">
    <property type="entry name" value="SI:DKEY-77F5.3"/>
    <property type="match status" value="1"/>
</dbReference>